<evidence type="ECO:0000256" key="7">
    <source>
        <dbReference type="SAM" id="MobiDB-lite"/>
    </source>
</evidence>
<protein>
    <submittedName>
        <fullName evidence="8">Uncharacterized protein</fullName>
    </submittedName>
</protein>
<evidence type="ECO:0000256" key="3">
    <source>
        <dbReference type="ARBA" id="ARBA00022712"/>
    </source>
</evidence>
<keyword evidence="3" id="KW-0203">Cytokinin biosynthesis</keyword>
<evidence type="ECO:0000313" key="9">
    <source>
        <dbReference type="Proteomes" id="UP000639772"/>
    </source>
</evidence>
<dbReference type="AlphaFoldDB" id="A0A835UFY7"/>
<keyword evidence="5" id="KW-0539">Nucleus</keyword>
<evidence type="ECO:0000256" key="5">
    <source>
        <dbReference type="ARBA" id="ARBA00023242"/>
    </source>
</evidence>
<reference evidence="8 9" key="1">
    <citation type="journal article" date="2020" name="Nat. Food">
        <title>A phased Vanilla planifolia genome enables genetic improvement of flavour and production.</title>
        <authorList>
            <person name="Hasing T."/>
            <person name="Tang H."/>
            <person name="Brym M."/>
            <person name="Khazi F."/>
            <person name="Huang T."/>
            <person name="Chambers A.H."/>
        </authorList>
    </citation>
    <scope>NUCLEOTIDE SEQUENCE [LARGE SCALE GENOMIC DNA]</scope>
    <source>
        <tissue evidence="8">Leaf</tissue>
    </source>
</reference>
<keyword evidence="4" id="KW-0932">Cytokinin signaling pathway</keyword>
<sequence length="191" mass="20781">MSGRRVEKAEILEDFLGLEDKGFSECSSDCQSGWTLYLGKSIGSSTSSLLPRTHGSAYEDDGEDLSMLSDASSGPPQAFEEHLNNYCCCNSGDAFLCYGPSLSIPALADNGTKRRRFEEQLHPSKGQHEEVSSFLDDTASSHMLCFAQTNSSSSRNNNNNNEYIADDVLDLSCGFSATHFKGKATLQKHLG</sequence>
<evidence type="ECO:0000256" key="2">
    <source>
        <dbReference type="ARBA" id="ARBA00022490"/>
    </source>
</evidence>
<comment type="similarity">
    <text evidence="6">Belongs to the SOFL plant protein family.</text>
</comment>
<dbReference type="Proteomes" id="UP000639772">
    <property type="component" value="Chromosome 12"/>
</dbReference>
<dbReference type="GO" id="GO:0009736">
    <property type="term" value="P:cytokinin-activated signaling pathway"/>
    <property type="evidence" value="ECO:0007669"/>
    <property type="project" value="UniProtKB-KW"/>
</dbReference>
<dbReference type="PANTHER" id="PTHR33347">
    <property type="entry name" value="OSJNBA0091C07.3 PROTEIN"/>
    <property type="match status" value="1"/>
</dbReference>
<gene>
    <name evidence="8" type="ORF">HPP92_023320</name>
</gene>
<evidence type="ECO:0000256" key="4">
    <source>
        <dbReference type="ARBA" id="ARBA00022864"/>
    </source>
</evidence>
<dbReference type="GO" id="GO:0009691">
    <property type="term" value="P:cytokinin biosynthetic process"/>
    <property type="evidence" value="ECO:0007669"/>
    <property type="project" value="UniProtKB-KW"/>
</dbReference>
<evidence type="ECO:0000256" key="1">
    <source>
        <dbReference type="ARBA" id="ARBA00004496"/>
    </source>
</evidence>
<dbReference type="PANTHER" id="PTHR33347:SF1">
    <property type="entry name" value="PROTEIN SOB FIVE-LIKE 5"/>
    <property type="match status" value="1"/>
</dbReference>
<evidence type="ECO:0000313" key="8">
    <source>
        <dbReference type="EMBL" id="KAG0460192.1"/>
    </source>
</evidence>
<comment type="subcellular location">
    <subcellularLocation>
        <location evidence="1">Cytoplasm</location>
    </subcellularLocation>
</comment>
<dbReference type="GO" id="GO:0005737">
    <property type="term" value="C:cytoplasm"/>
    <property type="evidence" value="ECO:0007669"/>
    <property type="project" value="UniProtKB-SubCell"/>
</dbReference>
<comment type="caution">
    <text evidence="8">The sequence shown here is derived from an EMBL/GenBank/DDBJ whole genome shotgun (WGS) entry which is preliminary data.</text>
</comment>
<name>A0A835UFY7_VANPL</name>
<dbReference type="EMBL" id="JADCNM010000012">
    <property type="protein sequence ID" value="KAG0460192.1"/>
    <property type="molecule type" value="Genomic_DNA"/>
</dbReference>
<dbReference type="InterPro" id="IPR044670">
    <property type="entry name" value="SOFL"/>
</dbReference>
<accession>A0A835UFY7</accession>
<keyword evidence="2" id="KW-0963">Cytoplasm</keyword>
<organism evidence="8 9">
    <name type="scientific">Vanilla planifolia</name>
    <name type="common">Vanilla</name>
    <dbReference type="NCBI Taxonomy" id="51239"/>
    <lineage>
        <taxon>Eukaryota</taxon>
        <taxon>Viridiplantae</taxon>
        <taxon>Streptophyta</taxon>
        <taxon>Embryophyta</taxon>
        <taxon>Tracheophyta</taxon>
        <taxon>Spermatophyta</taxon>
        <taxon>Magnoliopsida</taxon>
        <taxon>Liliopsida</taxon>
        <taxon>Asparagales</taxon>
        <taxon>Orchidaceae</taxon>
        <taxon>Vanilloideae</taxon>
        <taxon>Vanilleae</taxon>
        <taxon>Vanilla</taxon>
    </lineage>
</organism>
<feature type="region of interest" description="Disordered" evidence="7">
    <location>
        <begin position="47"/>
        <end position="76"/>
    </location>
</feature>
<dbReference type="OrthoDB" id="759087at2759"/>
<evidence type="ECO:0000256" key="6">
    <source>
        <dbReference type="ARBA" id="ARBA00024199"/>
    </source>
</evidence>
<proteinExistence type="inferred from homology"/>